<dbReference type="InterPro" id="IPR001344">
    <property type="entry name" value="Chloro_AB-bd_pln"/>
</dbReference>
<reference evidence="7" key="1">
    <citation type="submission" date="2024-06" db="EMBL/GenBank/DDBJ databases">
        <authorList>
            <person name="Zhao L."/>
        </authorList>
    </citation>
    <scope>NUCLEOTIDE SEQUENCE</scope>
    <source>
        <strain evidence="7">T11</strain>
    </source>
</reference>
<keyword evidence="4" id="KW-0934">Plastid</keyword>
<organism evidence="7">
    <name type="scientific">Chroomonas placoidea</name>
    <dbReference type="NCBI Taxonomy" id="173977"/>
    <lineage>
        <taxon>Eukaryota</taxon>
        <taxon>Cryptophyceae</taxon>
        <taxon>Pyrenomonadales</taxon>
        <taxon>Chroomonadaceae</taxon>
        <taxon>Chroomonas</taxon>
    </lineage>
</organism>
<comment type="subcellular location">
    <subcellularLocation>
        <location evidence="1">Plastid</location>
        <location evidence="1">Chloroplast</location>
    </subcellularLocation>
</comment>
<feature type="binding site" evidence="5">
    <location>
        <position position="89"/>
    </location>
    <ligand>
        <name>chlorophyll a</name>
        <dbReference type="ChEBI" id="CHEBI:58416"/>
        <label>1</label>
    </ligand>
</feature>
<feature type="binding site" evidence="5">
    <location>
        <position position="87"/>
    </location>
    <ligand>
        <name>chlorophyll a</name>
        <dbReference type="ChEBI" id="CHEBI:58416"/>
        <label>1</label>
    </ligand>
</feature>
<dbReference type="EMBL" id="PP870026">
    <property type="protein sequence ID" value="XCO00675.1"/>
    <property type="molecule type" value="mRNA"/>
</dbReference>
<evidence type="ECO:0000256" key="1">
    <source>
        <dbReference type="ARBA" id="ARBA00004229"/>
    </source>
</evidence>
<evidence type="ECO:0000256" key="3">
    <source>
        <dbReference type="ARBA" id="ARBA00022531"/>
    </source>
</evidence>
<keyword evidence="3" id="KW-0602">Photosynthesis</keyword>
<evidence type="ECO:0000313" key="7">
    <source>
        <dbReference type="EMBL" id="XCO00675.1"/>
    </source>
</evidence>
<name>A0AAU8ML48_9CRYP</name>
<feature type="binding site" evidence="5">
    <location>
        <position position="199"/>
    </location>
    <ligand>
        <name>chlorophyll a</name>
        <dbReference type="ChEBI" id="CHEBI:58416"/>
        <label>1</label>
    </ligand>
</feature>
<feature type="binding site" evidence="5">
    <location>
        <position position="72"/>
    </location>
    <ligand>
        <name>chlorophyll a</name>
        <dbReference type="ChEBI" id="CHEBI:58416"/>
        <label>1</label>
    </ligand>
</feature>
<accession>A0AAU8ML48</accession>
<dbReference type="GO" id="GO:0009507">
    <property type="term" value="C:chloroplast"/>
    <property type="evidence" value="ECO:0007669"/>
    <property type="project" value="UniProtKB-SubCell"/>
</dbReference>
<evidence type="ECO:0000256" key="5">
    <source>
        <dbReference type="PIRSR" id="PIRSR601344-1"/>
    </source>
</evidence>
<dbReference type="Pfam" id="PF00504">
    <property type="entry name" value="Chloroa_b-bind"/>
    <property type="match status" value="1"/>
</dbReference>
<feature type="binding site" evidence="5">
    <location>
        <position position="84"/>
    </location>
    <ligand>
        <name>chlorophyll a</name>
        <dbReference type="ChEBI" id="CHEBI:58416"/>
        <label>1</label>
    </ligand>
</feature>
<dbReference type="GO" id="GO:0009765">
    <property type="term" value="P:photosynthesis, light harvesting"/>
    <property type="evidence" value="ECO:0007669"/>
    <property type="project" value="InterPro"/>
</dbReference>
<keyword evidence="6" id="KW-0732">Signal</keyword>
<feature type="binding site" evidence="5">
    <location>
        <position position="187"/>
    </location>
    <ligand>
        <name>chlorophyll a</name>
        <dbReference type="ChEBI" id="CHEBI:58416"/>
        <label>1</label>
    </ligand>
</feature>
<feature type="non-terminal residue" evidence="7">
    <location>
        <position position="218"/>
    </location>
</feature>
<sequence>MFRAALLLACLASASAFAPGSLMMPKSATRAAISRGPRMQANDDLAVPFLERPPMLDGSYAGDIGFDPVGFSNYFDLRWLREAELKHGRVCMLGVVGFLVQEFVTLPMFSNGVTPVDDFFVVPATGLWQIFFTIGFVEAFSNGFKLTPSDMFADDRAPGDLGFDPLGCGKDPAALARRQLVEVKNGRLAMIAFGGMLHQQLLTKQGVIEQLTNFKAIM</sequence>
<protein>
    <submittedName>
        <fullName evidence="7">Chloroplast ACPII-1</fullName>
    </submittedName>
</protein>
<keyword evidence="5" id="KW-0148">Chlorophyll</keyword>
<feature type="binding site" evidence="5">
    <location>
        <position position="182"/>
    </location>
    <ligand>
        <name>chlorophyll a</name>
        <dbReference type="ChEBI" id="CHEBI:58416"/>
        <label>1</label>
    </ligand>
</feature>
<dbReference type="Gene3D" id="1.10.3460.10">
    <property type="entry name" value="Chlorophyll a/b binding protein domain"/>
    <property type="match status" value="1"/>
</dbReference>
<dbReference type="InterPro" id="IPR022796">
    <property type="entry name" value="Chloroa_b-bind"/>
</dbReference>
<evidence type="ECO:0000256" key="2">
    <source>
        <dbReference type="ARBA" id="ARBA00022528"/>
    </source>
</evidence>
<dbReference type="GO" id="GO:0016020">
    <property type="term" value="C:membrane"/>
    <property type="evidence" value="ECO:0007669"/>
    <property type="project" value="InterPro"/>
</dbReference>
<dbReference type="SUPFAM" id="SSF103511">
    <property type="entry name" value="Chlorophyll a-b binding protein"/>
    <property type="match status" value="1"/>
</dbReference>
<keyword evidence="5" id="KW-0157">Chromophore</keyword>
<feature type="binding site" evidence="5">
    <location>
        <position position="185"/>
    </location>
    <ligand>
        <name>chlorophyll b</name>
        <dbReference type="ChEBI" id="CHEBI:61721"/>
        <label>2</label>
    </ligand>
</feature>
<dbReference type="AlphaFoldDB" id="A0AAU8ML48"/>
<evidence type="ECO:0000256" key="6">
    <source>
        <dbReference type="SAM" id="SignalP"/>
    </source>
</evidence>
<feature type="signal peptide" evidence="6">
    <location>
        <begin position="1"/>
        <end position="16"/>
    </location>
</feature>
<dbReference type="PANTHER" id="PTHR21649">
    <property type="entry name" value="CHLOROPHYLL A/B BINDING PROTEIN"/>
    <property type="match status" value="1"/>
</dbReference>
<evidence type="ECO:0000256" key="4">
    <source>
        <dbReference type="ARBA" id="ARBA00022640"/>
    </source>
</evidence>
<feature type="chain" id="PRO_5043986593" evidence="6">
    <location>
        <begin position="17"/>
        <end position="218"/>
    </location>
</feature>
<keyword evidence="2" id="KW-0150">Chloroplast</keyword>
<dbReference type="GO" id="GO:0016168">
    <property type="term" value="F:chlorophyll binding"/>
    <property type="evidence" value="ECO:0007669"/>
    <property type="project" value="UniProtKB-KW"/>
</dbReference>
<proteinExistence type="evidence at transcript level"/>